<gene>
    <name evidence="2" type="ORF">UFOVP1290_150</name>
</gene>
<protein>
    <submittedName>
        <fullName evidence="2">Uncharacterized protein</fullName>
    </submittedName>
</protein>
<organism evidence="2">
    <name type="scientific">uncultured Caudovirales phage</name>
    <dbReference type="NCBI Taxonomy" id="2100421"/>
    <lineage>
        <taxon>Viruses</taxon>
        <taxon>Duplodnaviria</taxon>
        <taxon>Heunggongvirae</taxon>
        <taxon>Uroviricota</taxon>
        <taxon>Caudoviricetes</taxon>
        <taxon>Peduoviridae</taxon>
        <taxon>Maltschvirus</taxon>
        <taxon>Maltschvirus maltsch</taxon>
    </lineage>
</organism>
<reference evidence="2" key="1">
    <citation type="submission" date="2020-05" db="EMBL/GenBank/DDBJ databases">
        <authorList>
            <person name="Chiriac C."/>
            <person name="Salcher M."/>
            <person name="Ghai R."/>
            <person name="Kavagutti S V."/>
        </authorList>
    </citation>
    <scope>NUCLEOTIDE SEQUENCE</scope>
</reference>
<evidence type="ECO:0000256" key="1">
    <source>
        <dbReference type="SAM" id="MobiDB-lite"/>
    </source>
</evidence>
<name>A0A6J5RGF0_9CAUD</name>
<accession>A0A6J5RGF0</accession>
<proteinExistence type="predicted"/>
<dbReference type="EMBL" id="LR797252">
    <property type="protein sequence ID" value="CAB4196630.1"/>
    <property type="molecule type" value="Genomic_DNA"/>
</dbReference>
<evidence type="ECO:0000313" key="2">
    <source>
        <dbReference type="EMBL" id="CAB4196630.1"/>
    </source>
</evidence>
<feature type="region of interest" description="Disordered" evidence="1">
    <location>
        <begin position="152"/>
        <end position="182"/>
    </location>
</feature>
<sequence length="182" mass="20345">MGVNVRSLLLRRRLLPIKRVTIQTRLEFLLPNRLCHVYAPLRLCDGNRALILSFSSLPRLSVPNVLQARMVAGKTLNTRRKVSFSDGRTLPVVLHHGQGCLSVLSNQPPSFPSPLQGRQASMIATMLVLRCHHKGDFRMGGLKRNRTAHFPSRMSTTLSPDNFEPVNIGGDDWTRTSNPSVD</sequence>